<protein>
    <submittedName>
        <fullName evidence="2">Uncharacterized protein</fullName>
    </submittedName>
</protein>
<evidence type="ECO:0000313" key="3">
    <source>
        <dbReference type="Proteomes" id="UP001219355"/>
    </source>
</evidence>
<dbReference type="EMBL" id="CP120630">
    <property type="protein sequence ID" value="WEW61150.1"/>
    <property type="molecule type" value="Genomic_DNA"/>
</dbReference>
<evidence type="ECO:0000313" key="2">
    <source>
        <dbReference type="EMBL" id="WEW61150.1"/>
    </source>
</evidence>
<reference evidence="2" key="1">
    <citation type="submission" date="2023-03" db="EMBL/GenBank/DDBJ databases">
        <title>Emydomyces testavorans Genome Sequence.</title>
        <authorList>
            <person name="Hoyer L."/>
        </authorList>
    </citation>
    <scope>NUCLEOTIDE SEQUENCE</scope>
    <source>
        <strain evidence="2">16-2883</strain>
    </source>
</reference>
<feature type="compositionally biased region" description="Acidic residues" evidence="1">
    <location>
        <begin position="234"/>
        <end position="245"/>
    </location>
</feature>
<name>A0AAF0IKP8_9EURO</name>
<sequence>MPASSSKPSASTSTSNASIHRDNIFHIKTLSDARTDNTDSSLSDLSSPTDIALAYLSTTTKLEDLHTSLLHSLSASGWSERVRTLAFELLRSGRCTRFEDLVDNVVHLATTSTTTTTTNDNNDQSPTILGKRKRTKESTTTTTTTTNGIKTEPPTDPDPNSPPPPHKNHLPNGTHPKPNGTAHPTDPNPDPDSDDHHHHHLLLPEFDVRIPPHIVGKGVKFLHDALDEMFTVPADEDDAEAEHDDTDPNHAPPKAKVAKKQ</sequence>
<dbReference type="AlphaFoldDB" id="A0AAF0IKP8"/>
<gene>
    <name evidence="2" type="ORF">PRK78_006640</name>
</gene>
<dbReference type="Proteomes" id="UP001219355">
    <property type="component" value="Chromosome 4"/>
</dbReference>
<feature type="region of interest" description="Disordered" evidence="1">
    <location>
        <begin position="113"/>
        <end position="198"/>
    </location>
</feature>
<feature type="region of interest" description="Disordered" evidence="1">
    <location>
        <begin position="233"/>
        <end position="261"/>
    </location>
</feature>
<keyword evidence="3" id="KW-1185">Reference proteome</keyword>
<evidence type="ECO:0000256" key="1">
    <source>
        <dbReference type="SAM" id="MobiDB-lite"/>
    </source>
</evidence>
<proteinExistence type="predicted"/>
<accession>A0AAF0IKP8</accession>
<feature type="compositionally biased region" description="Pro residues" evidence="1">
    <location>
        <begin position="154"/>
        <end position="165"/>
    </location>
</feature>
<organism evidence="2 3">
    <name type="scientific">Emydomyces testavorans</name>
    <dbReference type="NCBI Taxonomy" id="2070801"/>
    <lineage>
        <taxon>Eukaryota</taxon>
        <taxon>Fungi</taxon>
        <taxon>Dikarya</taxon>
        <taxon>Ascomycota</taxon>
        <taxon>Pezizomycotina</taxon>
        <taxon>Eurotiomycetes</taxon>
        <taxon>Eurotiomycetidae</taxon>
        <taxon>Onygenales</taxon>
        <taxon>Nannizziopsiaceae</taxon>
        <taxon>Emydomyces</taxon>
    </lineage>
</organism>